<dbReference type="InterPro" id="IPR050879">
    <property type="entry name" value="Acyltransferase_3"/>
</dbReference>
<feature type="transmembrane region" description="Helical" evidence="1">
    <location>
        <begin position="167"/>
        <end position="186"/>
    </location>
</feature>
<keyword evidence="1" id="KW-0472">Membrane</keyword>
<dbReference type="RefSeq" id="WP_344924619.1">
    <property type="nucleotide sequence ID" value="NZ_BAABCW010000002.1"/>
</dbReference>
<feature type="transmembrane region" description="Helical" evidence="1">
    <location>
        <begin position="81"/>
        <end position="100"/>
    </location>
</feature>
<reference evidence="4" key="1">
    <citation type="journal article" date="2019" name="Int. J. Syst. Evol. Microbiol.">
        <title>The Global Catalogue of Microorganisms (GCM) 10K type strain sequencing project: providing services to taxonomists for standard genome sequencing and annotation.</title>
        <authorList>
            <consortium name="The Broad Institute Genomics Platform"/>
            <consortium name="The Broad Institute Genome Sequencing Center for Infectious Disease"/>
            <person name="Wu L."/>
            <person name="Ma J."/>
        </authorList>
    </citation>
    <scope>NUCLEOTIDE SEQUENCE [LARGE SCALE GENOMIC DNA]</scope>
    <source>
        <strain evidence="4">JCM 17106</strain>
    </source>
</reference>
<accession>A0ABP7XAE1</accession>
<feature type="transmembrane region" description="Helical" evidence="1">
    <location>
        <begin position="138"/>
        <end position="160"/>
    </location>
</feature>
<feature type="transmembrane region" description="Helical" evidence="1">
    <location>
        <begin position="317"/>
        <end position="340"/>
    </location>
</feature>
<keyword evidence="3" id="KW-0808">Transferase</keyword>
<proteinExistence type="predicted"/>
<protein>
    <submittedName>
        <fullName evidence="3">Acyltransferase</fullName>
    </submittedName>
</protein>
<keyword evidence="1" id="KW-0812">Transmembrane</keyword>
<dbReference type="GO" id="GO:0016746">
    <property type="term" value="F:acyltransferase activity"/>
    <property type="evidence" value="ECO:0007669"/>
    <property type="project" value="UniProtKB-KW"/>
</dbReference>
<evidence type="ECO:0000259" key="2">
    <source>
        <dbReference type="Pfam" id="PF01757"/>
    </source>
</evidence>
<feature type="transmembrane region" description="Helical" evidence="1">
    <location>
        <begin position="283"/>
        <end position="302"/>
    </location>
</feature>
<feature type="transmembrane region" description="Helical" evidence="1">
    <location>
        <begin position="192"/>
        <end position="213"/>
    </location>
</feature>
<feature type="transmembrane region" description="Helical" evidence="1">
    <location>
        <begin position="7"/>
        <end position="26"/>
    </location>
</feature>
<dbReference type="Pfam" id="PF01757">
    <property type="entry name" value="Acyl_transf_3"/>
    <property type="match status" value="1"/>
</dbReference>
<keyword evidence="1" id="KW-1133">Transmembrane helix</keyword>
<keyword evidence="4" id="KW-1185">Reference proteome</keyword>
<comment type="caution">
    <text evidence="3">The sequence shown here is derived from an EMBL/GenBank/DDBJ whole genome shotgun (WGS) entry which is preliminary data.</text>
</comment>
<evidence type="ECO:0000256" key="1">
    <source>
        <dbReference type="SAM" id="Phobius"/>
    </source>
</evidence>
<dbReference type="InterPro" id="IPR002656">
    <property type="entry name" value="Acyl_transf_3_dom"/>
</dbReference>
<organism evidence="3 4">
    <name type="scientific">Aquimarina addita</name>
    <dbReference type="NCBI Taxonomy" id="870485"/>
    <lineage>
        <taxon>Bacteria</taxon>
        <taxon>Pseudomonadati</taxon>
        <taxon>Bacteroidota</taxon>
        <taxon>Flavobacteriia</taxon>
        <taxon>Flavobacteriales</taxon>
        <taxon>Flavobacteriaceae</taxon>
        <taxon>Aquimarina</taxon>
    </lineage>
</organism>
<feature type="transmembrane region" description="Helical" evidence="1">
    <location>
        <begin position="233"/>
        <end position="249"/>
    </location>
</feature>
<gene>
    <name evidence="3" type="ORF">GCM10022393_05900</name>
</gene>
<sequence>MIRSLHAFRFIFALMVFMSHLNYIIPSENKFWSFLYRYIFREGYIGVSFFFMLSGYILAYRYTDAIIEKSFSFKTFFSRRLARILPMYYVGLLVALPLSYSELIYGNTLFYIKKMMSTIFMVQSVIPVSDYYFSFNGVSWSISTELFFYIGFPLITAVLIKQRFIKRTLIAVTTLIIILAILLIGYENAYYWLYISPVLRIADFTMGIGLFLLIKGRSFQLSIDEATKWEYRALLVFLLFLILQPYVHANFKLGVYYWIPIGIIISVFSNVQGKITMFLSKPVWEMLGHISFSFYLLHHSYIKYYQHYMMPNIDPKWTGIVILIIILISILTSYVTYRFIEEPARKYIRGRFS</sequence>
<dbReference type="EMBL" id="BAABCW010000002">
    <property type="protein sequence ID" value="GAA4109354.1"/>
    <property type="molecule type" value="Genomic_DNA"/>
</dbReference>
<keyword evidence="3" id="KW-0012">Acyltransferase</keyword>
<name>A0ABP7XAE1_9FLAO</name>
<dbReference type="Proteomes" id="UP001500459">
    <property type="component" value="Unassembled WGS sequence"/>
</dbReference>
<dbReference type="PANTHER" id="PTHR23028:SF53">
    <property type="entry name" value="ACYL_TRANSF_3 DOMAIN-CONTAINING PROTEIN"/>
    <property type="match status" value="1"/>
</dbReference>
<feature type="transmembrane region" description="Helical" evidence="1">
    <location>
        <begin position="255"/>
        <end position="271"/>
    </location>
</feature>
<feature type="domain" description="Acyltransferase 3" evidence="2">
    <location>
        <begin position="3"/>
        <end position="332"/>
    </location>
</feature>
<evidence type="ECO:0000313" key="4">
    <source>
        <dbReference type="Proteomes" id="UP001500459"/>
    </source>
</evidence>
<evidence type="ECO:0000313" key="3">
    <source>
        <dbReference type="EMBL" id="GAA4109354.1"/>
    </source>
</evidence>
<feature type="transmembrane region" description="Helical" evidence="1">
    <location>
        <begin position="38"/>
        <end position="60"/>
    </location>
</feature>
<dbReference type="PANTHER" id="PTHR23028">
    <property type="entry name" value="ACETYLTRANSFERASE"/>
    <property type="match status" value="1"/>
</dbReference>